<dbReference type="Proteomes" id="UP000680279">
    <property type="component" value="Unassembled WGS sequence"/>
</dbReference>
<protein>
    <submittedName>
        <fullName evidence="2">Uncharacterized protein</fullName>
    </submittedName>
</protein>
<proteinExistence type="predicted"/>
<feature type="transmembrane region" description="Helical" evidence="1">
    <location>
        <begin position="34"/>
        <end position="53"/>
    </location>
</feature>
<organism evidence="2 3">
    <name type="scientific">Siminovitchia fordii</name>
    <dbReference type="NCBI Taxonomy" id="254759"/>
    <lineage>
        <taxon>Bacteria</taxon>
        <taxon>Bacillati</taxon>
        <taxon>Bacillota</taxon>
        <taxon>Bacilli</taxon>
        <taxon>Bacillales</taxon>
        <taxon>Bacillaceae</taxon>
        <taxon>Siminovitchia</taxon>
    </lineage>
</organism>
<gene>
    <name evidence="2" type="ORF">J1TS3_17820</name>
</gene>
<comment type="caution">
    <text evidence="2">The sequence shown here is derived from an EMBL/GenBank/DDBJ whole genome shotgun (WGS) entry which is preliminary data.</text>
</comment>
<evidence type="ECO:0000313" key="2">
    <source>
        <dbReference type="EMBL" id="GIN20648.1"/>
    </source>
</evidence>
<keyword evidence="1" id="KW-1133">Transmembrane helix</keyword>
<evidence type="ECO:0000313" key="3">
    <source>
        <dbReference type="Proteomes" id="UP000680279"/>
    </source>
</evidence>
<keyword evidence="1" id="KW-0472">Membrane</keyword>
<dbReference type="EMBL" id="BOQT01000005">
    <property type="protein sequence ID" value="GIN20648.1"/>
    <property type="molecule type" value="Genomic_DNA"/>
</dbReference>
<name>A0ABQ4K4I7_9BACI</name>
<evidence type="ECO:0000256" key="1">
    <source>
        <dbReference type="SAM" id="Phobius"/>
    </source>
</evidence>
<sequence>MSALGHGITNILRDLYVDVYIIGKLGNEFKPLTYSNIIGFLIAIFNMVSYTTLQQ</sequence>
<keyword evidence="1" id="KW-0812">Transmembrane</keyword>
<reference evidence="2 3" key="1">
    <citation type="submission" date="2021-03" db="EMBL/GenBank/DDBJ databases">
        <title>Antimicrobial resistance genes in bacteria isolated from Japanese honey, and their potential for conferring macrolide and lincosamide resistance in the American foulbrood pathogen Paenibacillus larvae.</title>
        <authorList>
            <person name="Okamoto M."/>
            <person name="Kumagai M."/>
            <person name="Kanamori H."/>
            <person name="Takamatsu D."/>
        </authorList>
    </citation>
    <scope>NUCLEOTIDE SEQUENCE [LARGE SCALE GENOMIC DNA]</scope>
    <source>
        <strain evidence="2 3">J1TS3</strain>
    </source>
</reference>
<accession>A0ABQ4K4I7</accession>
<keyword evidence="3" id="KW-1185">Reference proteome</keyword>